<evidence type="ECO:0000313" key="2">
    <source>
        <dbReference type="Proteomes" id="UP000325081"/>
    </source>
</evidence>
<comment type="caution">
    <text evidence="1">The sequence shown here is derived from an EMBL/GenBank/DDBJ whole genome shotgun (WGS) entry which is preliminary data.</text>
</comment>
<evidence type="ECO:0000313" key="1">
    <source>
        <dbReference type="EMBL" id="GER27047.1"/>
    </source>
</evidence>
<proteinExistence type="predicted"/>
<accession>A0A5A7P374</accession>
<keyword evidence="2" id="KW-1185">Reference proteome</keyword>
<dbReference type="Proteomes" id="UP000325081">
    <property type="component" value="Unassembled WGS sequence"/>
</dbReference>
<gene>
    <name evidence="1" type="ORF">STAS_02728</name>
</gene>
<protein>
    <submittedName>
        <fullName evidence="1">ATP synthase subunit alpha 1</fullName>
    </submittedName>
</protein>
<organism evidence="1 2">
    <name type="scientific">Striga asiatica</name>
    <name type="common">Asiatic witchweed</name>
    <name type="synonym">Buchnera asiatica</name>
    <dbReference type="NCBI Taxonomy" id="4170"/>
    <lineage>
        <taxon>Eukaryota</taxon>
        <taxon>Viridiplantae</taxon>
        <taxon>Streptophyta</taxon>
        <taxon>Embryophyta</taxon>
        <taxon>Tracheophyta</taxon>
        <taxon>Spermatophyta</taxon>
        <taxon>Magnoliopsida</taxon>
        <taxon>eudicotyledons</taxon>
        <taxon>Gunneridae</taxon>
        <taxon>Pentapetalae</taxon>
        <taxon>asterids</taxon>
        <taxon>lamiids</taxon>
        <taxon>Lamiales</taxon>
        <taxon>Orobanchaceae</taxon>
        <taxon>Buchnereae</taxon>
        <taxon>Striga</taxon>
    </lineage>
</organism>
<name>A0A5A7P374_STRAF</name>
<dbReference type="AlphaFoldDB" id="A0A5A7P374"/>
<reference evidence="2" key="1">
    <citation type="journal article" date="2019" name="Curr. Biol.">
        <title>Genome Sequence of Striga asiatica Provides Insight into the Evolution of Plant Parasitism.</title>
        <authorList>
            <person name="Yoshida S."/>
            <person name="Kim S."/>
            <person name="Wafula E.K."/>
            <person name="Tanskanen J."/>
            <person name="Kim Y.M."/>
            <person name="Honaas L."/>
            <person name="Yang Z."/>
            <person name="Spallek T."/>
            <person name="Conn C.E."/>
            <person name="Ichihashi Y."/>
            <person name="Cheong K."/>
            <person name="Cui S."/>
            <person name="Der J.P."/>
            <person name="Gundlach H."/>
            <person name="Jiao Y."/>
            <person name="Hori C."/>
            <person name="Ishida J.K."/>
            <person name="Kasahara H."/>
            <person name="Kiba T."/>
            <person name="Kim M.S."/>
            <person name="Koo N."/>
            <person name="Laohavisit A."/>
            <person name="Lee Y.H."/>
            <person name="Lumba S."/>
            <person name="McCourt P."/>
            <person name="Mortimer J.C."/>
            <person name="Mutuku J.M."/>
            <person name="Nomura T."/>
            <person name="Sasaki-Sekimoto Y."/>
            <person name="Seto Y."/>
            <person name="Wang Y."/>
            <person name="Wakatake T."/>
            <person name="Sakakibara H."/>
            <person name="Demura T."/>
            <person name="Yamaguchi S."/>
            <person name="Yoneyama K."/>
            <person name="Manabe R.I."/>
            <person name="Nelson D.C."/>
            <person name="Schulman A.H."/>
            <person name="Timko M.P."/>
            <person name="dePamphilis C.W."/>
            <person name="Choi D."/>
            <person name="Shirasu K."/>
        </authorList>
    </citation>
    <scope>NUCLEOTIDE SEQUENCE [LARGE SCALE GENOMIC DNA]</scope>
    <source>
        <strain evidence="2">cv. UVA1</strain>
    </source>
</reference>
<sequence>MPLKFVVSLVLSKSKFSVSTIKPCCVIVFSGIKHMGFFFHRISSLEMDTVSTLLSGPNSLLRSLTASRASIISGSSISSSMSLIDLPAADDLRVGVSDG</sequence>
<dbReference type="EMBL" id="BKCP01001447">
    <property type="protein sequence ID" value="GER27047.1"/>
    <property type="molecule type" value="Genomic_DNA"/>
</dbReference>